<reference evidence="2" key="1">
    <citation type="submission" date="2023-06" db="EMBL/GenBank/DDBJ databases">
        <title>Genome-scale phylogeny and comparative genomics of the fungal order Sordariales.</title>
        <authorList>
            <consortium name="Lawrence Berkeley National Laboratory"/>
            <person name="Hensen N."/>
            <person name="Bonometti L."/>
            <person name="Westerberg I."/>
            <person name="Brannstrom I.O."/>
            <person name="Guillou S."/>
            <person name="Cros-Aarteil S."/>
            <person name="Calhoun S."/>
            <person name="Haridas S."/>
            <person name="Kuo A."/>
            <person name="Mondo S."/>
            <person name="Pangilinan J."/>
            <person name="Riley R."/>
            <person name="Labutti K."/>
            <person name="Andreopoulos B."/>
            <person name="Lipzen A."/>
            <person name="Chen C."/>
            <person name="Yanf M."/>
            <person name="Daum C."/>
            <person name="Ng V."/>
            <person name="Clum A."/>
            <person name="Steindorff A."/>
            <person name="Ohm R."/>
            <person name="Martin F."/>
            <person name="Silar P."/>
            <person name="Natvig D."/>
            <person name="Lalanne C."/>
            <person name="Gautier V."/>
            <person name="Ament-Velasquez S.L."/>
            <person name="Kruys A."/>
            <person name="Hutchinson M.I."/>
            <person name="Powell A.J."/>
            <person name="Barry K."/>
            <person name="Miller A.N."/>
            <person name="Grigoriev I.V."/>
            <person name="Debuchy R."/>
            <person name="Gladieux P."/>
            <person name="Thoren M.H."/>
            <person name="Johannesson H."/>
        </authorList>
    </citation>
    <scope>NUCLEOTIDE SEQUENCE</scope>
    <source>
        <strain evidence="2">SMH2532-1</strain>
    </source>
</reference>
<feature type="domain" description="Nudix hydrolase" evidence="1">
    <location>
        <begin position="183"/>
        <end position="225"/>
    </location>
</feature>
<dbReference type="AlphaFoldDB" id="A0AA39YSQ0"/>
<dbReference type="Gene3D" id="3.90.79.10">
    <property type="entry name" value="Nucleoside Triphosphate Pyrophosphohydrolase"/>
    <property type="match status" value="1"/>
</dbReference>
<comment type="caution">
    <text evidence="2">The sequence shown here is derived from an EMBL/GenBank/DDBJ whole genome shotgun (WGS) entry which is preliminary data.</text>
</comment>
<dbReference type="Proteomes" id="UP001174936">
    <property type="component" value="Unassembled WGS sequence"/>
</dbReference>
<dbReference type="EMBL" id="JAULSV010000001">
    <property type="protein sequence ID" value="KAK0657918.1"/>
    <property type="molecule type" value="Genomic_DNA"/>
</dbReference>
<proteinExistence type="predicted"/>
<evidence type="ECO:0000259" key="1">
    <source>
        <dbReference type="Pfam" id="PF00293"/>
    </source>
</evidence>
<gene>
    <name evidence="2" type="ORF">B0T16DRAFT_453333</name>
</gene>
<dbReference type="InterPro" id="IPR000086">
    <property type="entry name" value="NUDIX_hydrolase_dom"/>
</dbReference>
<keyword evidence="3" id="KW-1185">Reference proteome</keyword>
<evidence type="ECO:0000313" key="3">
    <source>
        <dbReference type="Proteomes" id="UP001174936"/>
    </source>
</evidence>
<name>A0AA39YSQ0_9PEZI</name>
<dbReference type="SUPFAM" id="SSF55811">
    <property type="entry name" value="Nudix"/>
    <property type="match status" value="1"/>
</dbReference>
<sequence>MRSYYDLQVDSCLELAAISGCHIHGTPIHEVDNGADQLFEIVERIDSFPYQAIDPQSYAAFMKDYYYFTMDAYPKPLGYVHQSIVDNITWPSFWKVDLEQRRHHLSVSGDEENLISLRTRLINDTISCEKAQGKIEELSWTGDMVQVLTPEGEHIFNMWDGGSQVFGLLSFGAHLISWTTTAEGRKYWLQRRSMTKRMHPGKLDTLVGGGIKLGETPTEAMIREFSRTHRNLSTFFV</sequence>
<dbReference type="Pfam" id="PF00293">
    <property type="entry name" value="NUDIX"/>
    <property type="match status" value="1"/>
</dbReference>
<dbReference type="InterPro" id="IPR015797">
    <property type="entry name" value="NUDIX_hydrolase-like_dom_sf"/>
</dbReference>
<protein>
    <recommendedName>
        <fullName evidence="1">Nudix hydrolase domain-containing protein</fullName>
    </recommendedName>
</protein>
<evidence type="ECO:0000313" key="2">
    <source>
        <dbReference type="EMBL" id="KAK0657918.1"/>
    </source>
</evidence>
<organism evidence="2 3">
    <name type="scientific">Cercophora newfieldiana</name>
    <dbReference type="NCBI Taxonomy" id="92897"/>
    <lineage>
        <taxon>Eukaryota</taxon>
        <taxon>Fungi</taxon>
        <taxon>Dikarya</taxon>
        <taxon>Ascomycota</taxon>
        <taxon>Pezizomycotina</taxon>
        <taxon>Sordariomycetes</taxon>
        <taxon>Sordariomycetidae</taxon>
        <taxon>Sordariales</taxon>
        <taxon>Lasiosphaeriaceae</taxon>
        <taxon>Cercophora</taxon>
    </lineage>
</organism>
<accession>A0AA39YSQ0</accession>